<proteinExistence type="predicted"/>
<dbReference type="EMBL" id="JASBQV010000022">
    <property type="protein sequence ID" value="MDI3235847.1"/>
    <property type="molecule type" value="Genomic_DNA"/>
</dbReference>
<evidence type="ECO:0000313" key="3">
    <source>
        <dbReference type="Proteomes" id="UP001243286"/>
    </source>
</evidence>
<gene>
    <name evidence="2" type="ORF">QK289_12580</name>
</gene>
<accession>A0ABT6R4H5</accession>
<dbReference type="RefSeq" id="WP_282356846.1">
    <property type="nucleotide sequence ID" value="NZ_JASBQV010000022.1"/>
</dbReference>
<name>A0ABT6R4H5_9BACL</name>
<reference evidence="2 3" key="1">
    <citation type="submission" date="2023-04" db="EMBL/GenBank/DDBJ databases">
        <title>Antarctic isolates genomes.</title>
        <authorList>
            <person name="Dimov S.G."/>
        </authorList>
    </citation>
    <scope>NUCLEOTIDE SEQUENCE [LARGE SCALE GENOMIC DNA]</scope>
    <source>
        <strain evidence="2 3">AL19</strain>
    </source>
</reference>
<feature type="chain" id="PRO_5045289579" evidence="1">
    <location>
        <begin position="23"/>
        <end position="74"/>
    </location>
</feature>
<comment type="caution">
    <text evidence="2">The sequence shown here is derived from an EMBL/GenBank/DDBJ whole genome shotgun (WGS) entry which is preliminary data.</text>
</comment>
<protein>
    <submittedName>
        <fullName evidence="2">Uncharacterized protein</fullName>
    </submittedName>
</protein>
<keyword evidence="1" id="KW-0732">Signal</keyword>
<sequence length="74" mass="7914">MNLKKKLLLSIGSVGITLSAFGIIHSGNELTTHVAGNNLPTEFSVKRDMAGNNLPTEFSVKRDVAGNNLPTEFS</sequence>
<feature type="signal peptide" evidence="1">
    <location>
        <begin position="1"/>
        <end position="22"/>
    </location>
</feature>
<dbReference type="Proteomes" id="UP001243286">
    <property type="component" value="Unassembled WGS sequence"/>
</dbReference>
<feature type="non-terminal residue" evidence="2">
    <location>
        <position position="74"/>
    </location>
</feature>
<organism evidence="2 3">
    <name type="scientific">Exiguobacterium antarcticum</name>
    <dbReference type="NCBI Taxonomy" id="132920"/>
    <lineage>
        <taxon>Bacteria</taxon>
        <taxon>Bacillati</taxon>
        <taxon>Bacillota</taxon>
        <taxon>Bacilli</taxon>
        <taxon>Bacillales</taxon>
        <taxon>Bacillales Family XII. Incertae Sedis</taxon>
        <taxon>Exiguobacterium</taxon>
    </lineage>
</organism>
<evidence type="ECO:0000256" key="1">
    <source>
        <dbReference type="SAM" id="SignalP"/>
    </source>
</evidence>
<evidence type="ECO:0000313" key="2">
    <source>
        <dbReference type="EMBL" id="MDI3235847.1"/>
    </source>
</evidence>
<keyword evidence="3" id="KW-1185">Reference proteome</keyword>